<keyword evidence="1" id="KW-0805">Transcription regulation</keyword>
<evidence type="ECO:0000256" key="1">
    <source>
        <dbReference type="ARBA" id="ARBA00023015"/>
    </source>
</evidence>
<evidence type="ECO:0000256" key="3">
    <source>
        <dbReference type="ARBA" id="ARBA00023163"/>
    </source>
</evidence>
<dbReference type="GO" id="GO:0003700">
    <property type="term" value="F:DNA-binding transcription factor activity"/>
    <property type="evidence" value="ECO:0007669"/>
    <property type="project" value="InterPro"/>
</dbReference>
<dbReference type="AlphaFoldDB" id="A0A644Y6W6"/>
<reference evidence="5" key="1">
    <citation type="submission" date="2019-08" db="EMBL/GenBank/DDBJ databases">
        <authorList>
            <person name="Kucharzyk K."/>
            <person name="Murdoch R.W."/>
            <person name="Higgins S."/>
            <person name="Loffler F."/>
        </authorList>
    </citation>
    <scope>NUCLEOTIDE SEQUENCE</scope>
</reference>
<dbReference type="EMBL" id="VSSQ01004206">
    <property type="protein sequence ID" value="MPM24190.1"/>
    <property type="molecule type" value="Genomic_DNA"/>
</dbReference>
<dbReference type="InterPro" id="IPR036390">
    <property type="entry name" value="WH_DNA-bd_sf"/>
</dbReference>
<dbReference type="PANTHER" id="PTHR30363:SF44">
    <property type="entry name" value="AGA OPERON TRANSCRIPTIONAL REPRESSOR-RELATED"/>
    <property type="match status" value="1"/>
</dbReference>
<dbReference type="PRINTS" id="PR00037">
    <property type="entry name" value="HTHLACR"/>
</dbReference>
<dbReference type="InterPro" id="IPR001034">
    <property type="entry name" value="DeoR_HTH"/>
</dbReference>
<dbReference type="InterPro" id="IPR050313">
    <property type="entry name" value="Carb_Metab_HTH_regulators"/>
</dbReference>
<sequence>MKKNTQDTTNLFRVERRHTILAQLRREGKVFVNELSTSFNVSGATIRQDLAIMETQGLLTRTHGGAVEKTKTSIDIPLDERNTKRLPQKTAIAMKALEFVSDGDSLILDGGTTILEFTKILELSNRANVNVVLNFIPHITVLEKSNHIRMIVLGGSYDESLRSLVGLITVDSLSTLYADTAFISTTGISMEQGITCTSLMDAEVRKTILNRAKKKILLADSGKIGKNSFISVADLKQVDILITDWEIAESDYNMLVEFGLKVIVAPKLAP</sequence>
<dbReference type="PANTHER" id="PTHR30363">
    <property type="entry name" value="HTH-TYPE TRANSCRIPTIONAL REGULATOR SRLR-RELATED"/>
    <property type="match status" value="1"/>
</dbReference>
<dbReference type="SUPFAM" id="SSF46785">
    <property type="entry name" value="Winged helix' DNA-binding domain"/>
    <property type="match status" value="1"/>
</dbReference>
<protein>
    <submittedName>
        <fullName evidence="5">Glucitol operon repressor</fullName>
    </submittedName>
</protein>
<gene>
    <name evidence="5" type="primary">srlR_10</name>
    <name evidence="5" type="ORF">SDC9_70671</name>
</gene>
<feature type="domain" description="HTH deoR-type" evidence="4">
    <location>
        <begin position="13"/>
        <end position="68"/>
    </location>
</feature>
<dbReference type="InterPro" id="IPR037171">
    <property type="entry name" value="NagB/RpiA_transferase-like"/>
</dbReference>
<dbReference type="InterPro" id="IPR014036">
    <property type="entry name" value="DeoR-like_C"/>
</dbReference>
<evidence type="ECO:0000313" key="5">
    <source>
        <dbReference type="EMBL" id="MPM24190.1"/>
    </source>
</evidence>
<evidence type="ECO:0000256" key="2">
    <source>
        <dbReference type="ARBA" id="ARBA00023125"/>
    </source>
</evidence>
<dbReference type="GO" id="GO:0003677">
    <property type="term" value="F:DNA binding"/>
    <property type="evidence" value="ECO:0007669"/>
    <property type="project" value="UniProtKB-KW"/>
</dbReference>
<keyword evidence="3" id="KW-0804">Transcription</keyword>
<comment type="caution">
    <text evidence="5">The sequence shown here is derived from an EMBL/GenBank/DDBJ whole genome shotgun (WGS) entry which is preliminary data.</text>
</comment>
<dbReference type="SMART" id="SM01134">
    <property type="entry name" value="DeoRC"/>
    <property type="match status" value="1"/>
</dbReference>
<dbReference type="Pfam" id="PF00455">
    <property type="entry name" value="DeoRC"/>
    <property type="match status" value="1"/>
</dbReference>
<dbReference type="Pfam" id="PF08220">
    <property type="entry name" value="HTH_DeoR"/>
    <property type="match status" value="1"/>
</dbReference>
<accession>A0A644Y6W6</accession>
<dbReference type="InterPro" id="IPR018356">
    <property type="entry name" value="Tscrpt_reg_HTH_DeoR_CS"/>
</dbReference>
<organism evidence="5">
    <name type="scientific">bioreactor metagenome</name>
    <dbReference type="NCBI Taxonomy" id="1076179"/>
    <lineage>
        <taxon>unclassified sequences</taxon>
        <taxon>metagenomes</taxon>
        <taxon>ecological metagenomes</taxon>
    </lineage>
</organism>
<evidence type="ECO:0000259" key="4">
    <source>
        <dbReference type="PROSITE" id="PS51000"/>
    </source>
</evidence>
<dbReference type="InterPro" id="IPR036388">
    <property type="entry name" value="WH-like_DNA-bd_sf"/>
</dbReference>
<dbReference type="PROSITE" id="PS51000">
    <property type="entry name" value="HTH_DEOR_2"/>
    <property type="match status" value="1"/>
</dbReference>
<dbReference type="Gene3D" id="3.40.50.1360">
    <property type="match status" value="1"/>
</dbReference>
<dbReference type="Gene3D" id="1.10.10.10">
    <property type="entry name" value="Winged helix-like DNA-binding domain superfamily/Winged helix DNA-binding domain"/>
    <property type="match status" value="1"/>
</dbReference>
<dbReference type="SUPFAM" id="SSF100950">
    <property type="entry name" value="NagB/RpiA/CoA transferase-like"/>
    <property type="match status" value="1"/>
</dbReference>
<proteinExistence type="predicted"/>
<dbReference type="PROSITE" id="PS00894">
    <property type="entry name" value="HTH_DEOR_1"/>
    <property type="match status" value="1"/>
</dbReference>
<name>A0A644Y6W6_9ZZZZ</name>
<dbReference type="SMART" id="SM00420">
    <property type="entry name" value="HTH_DEOR"/>
    <property type="match status" value="1"/>
</dbReference>
<keyword evidence="2" id="KW-0238">DNA-binding</keyword>